<dbReference type="GO" id="GO:0061630">
    <property type="term" value="F:ubiquitin protein ligase activity"/>
    <property type="evidence" value="ECO:0000318"/>
    <property type="project" value="GO_Central"/>
</dbReference>
<dbReference type="GO" id="GO:0016020">
    <property type="term" value="C:membrane"/>
    <property type="evidence" value="ECO:0007669"/>
    <property type="project" value="UniProtKB-SubCell"/>
</dbReference>
<accession>A0A0R0JB98</accession>
<dbReference type="InterPro" id="IPR013083">
    <property type="entry name" value="Znf_RING/FYVE/PHD"/>
</dbReference>
<dbReference type="AlphaFoldDB" id="A0A0R0JB98"/>
<dbReference type="GO" id="GO:0008270">
    <property type="term" value="F:zinc ion binding"/>
    <property type="evidence" value="ECO:0007669"/>
    <property type="project" value="UniProtKB-KW"/>
</dbReference>
<evidence type="ECO:0000256" key="8">
    <source>
        <dbReference type="ARBA" id="ARBA00022771"/>
    </source>
</evidence>
<dbReference type="EC" id="2.3.2.27" evidence="4"/>
<proteinExistence type="inferred from homology"/>
<keyword evidence="5" id="KW-0808">Transferase</keyword>
<keyword evidence="10" id="KW-0862">Zinc</keyword>
<keyword evidence="12" id="KW-0472">Membrane</keyword>
<evidence type="ECO:0000259" key="15">
    <source>
        <dbReference type="PROSITE" id="PS50089"/>
    </source>
</evidence>
<keyword evidence="8 14" id="KW-0863">Zinc-finger</keyword>
<evidence type="ECO:0000256" key="9">
    <source>
        <dbReference type="ARBA" id="ARBA00022786"/>
    </source>
</evidence>
<dbReference type="GO" id="GO:0016567">
    <property type="term" value="P:protein ubiquitination"/>
    <property type="evidence" value="ECO:0007669"/>
    <property type="project" value="InterPro"/>
</dbReference>
<evidence type="ECO:0000256" key="4">
    <source>
        <dbReference type="ARBA" id="ARBA00012483"/>
    </source>
</evidence>
<dbReference type="EMBL" id="CM000840">
    <property type="protein sequence ID" value="KRH49701.1"/>
    <property type="molecule type" value="Genomic_DNA"/>
</dbReference>
<keyword evidence="18" id="KW-1185">Reference proteome</keyword>
<dbReference type="InterPro" id="IPR024766">
    <property type="entry name" value="Znf_RING_H2"/>
</dbReference>
<keyword evidence="11" id="KW-1133">Transmembrane helix</keyword>
<evidence type="ECO:0000256" key="14">
    <source>
        <dbReference type="PROSITE-ProRule" id="PRU00175"/>
    </source>
</evidence>
<feature type="domain" description="RING-type" evidence="15">
    <location>
        <begin position="86"/>
        <end position="110"/>
    </location>
</feature>
<evidence type="ECO:0000256" key="6">
    <source>
        <dbReference type="ARBA" id="ARBA00022692"/>
    </source>
</evidence>
<dbReference type="Pfam" id="PF12678">
    <property type="entry name" value="zf-rbx1"/>
    <property type="match status" value="1"/>
</dbReference>
<comment type="subcellular location">
    <subcellularLocation>
        <location evidence="2">Membrane</location>
        <topology evidence="2">Single-pass membrane protein</topology>
    </subcellularLocation>
</comment>
<name>A0A0R0JB98_SOYBN</name>
<reference evidence="16" key="3">
    <citation type="submission" date="2018-07" db="EMBL/GenBank/DDBJ databases">
        <title>WGS assembly of Glycine max.</title>
        <authorList>
            <person name="Schmutz J."/>
            <person name="Cannon S."/>
            <person name="Schlueter J."/>
            <person name="Ma J."/>
            <person name="Mitros T."/>
            <person name="Nelson W."/>
            <person name="Hyten D."/>
            <person name="Song Q."/>
            <person name="Thelen J."/>
            <person name="Cheng J."/>
            <person name="Xu D."/>
            <person name="Hellsten U."/>
            <person name="May G."/>
            <person name="Yu Y."/>
            <person name="Sakurai T."/>
            <person name="Umezawa T."/>
            <person name="Bhattacharyya M."/>
            <person name="Sandhu D."/>
            <person name="Valliyodan B."/>
            <person name="Lindquist E."/>
            <person name="Peto M."/>
            <person name="Grant D."/>
            <person name="Shu S."/>
            <person name="Goodstein D."/>
            <person name="Barry K."/>
            <person name="Futrell-Griggs M."/>
            <person name="Abernathy B."/>
            <person name="Du J."/>
            <person name="Tian Z."/>
            <person name="Zhu L."/>
            <person name="Gill N."/>
            <person name="Joshi T."/>
            <person name="Libault M."/>
            <person name="Sethuraman A."/>
            <person name="Zhang X."/>
            <person name="Shinozaki K."/>
            <person name="Nguyen H."/>
            <person name="Wing R."/>
            <person name="Cregan P."/>
            <person name="Specht J."/>
            <person name="Grimwood J."/>
            <person name="Rokhsar D."/>
            <person name="Stacey G."/>
            <person name="Shoemaker R."/>
            <person name="Jackson S."/>
        </authorList>
    </citation>
    <scope>NUCLEOTIDE SEQUENCE</scope>
    <source>
        <tissue evidence="16">Callus</tissue>
    </source>
</reference>
<organism evidence="16">
    <name type="scientific">Glycine max</name>
    <name type="common">Soybean</name>
    <name type="synonym">Glycine hispida</name>
    <dbReference type="NCBI Taxonomy" id="3847"/>
    <lineage>
        <taxon>Eukaryota</taxon>
        <taxon>Viridiplantae</taxon>
        <taxon>Streptophyta</taxon>
        <taxon>Embryophyta</taxon>
        <taxon>Tracheophyta</taxon>
        <taxon>Spermatophyta</taxon>
        <taxon>Magnoliopsida</taxon>
        <taxon>eudicotyledons</taxon>
        <taxon>Gunneridae</taxon>
        <taxon>Pentapetalae</taxon>
        <taxon>rosids</taxon>
        <taxon>fabids</taxon>
        <taxon>Fabales</taxon>
        <taxon>Fabaceae</taxon>
        <taxon>Papilionoideae</taxon>
        <taxon>50 kb inversion clade</taxon>
        <taxon>NPAAA clade</taxon>
        <taxon>indigoferoid/millettioid clade</taxon>
        <taxon>Phaseoleae</taxon>
        <taxon>Glycine</taxon>
        <taxon>Glycine subgen. Soja</taxon>
    </lineage>
</organism>
<evidence type="ECO:0000256" key="5">
    <source>
        <dbReference type="ARBA" id="ARBA00022679"/>
    </source>
</evidence>
<dbReference type="Gene3D" id="3.30.40.10">
    <property type="entry name" value="Zinc/RING finger domain, C3HC4 (zinc finger)"/>
    <property type="match status" value="1"/>
</dbReference>
<evidence type="ECO:0000313" key="17">
    <source>
        <dbReference type="EnsemblPlants" id="KRH49701"/>
    </source>
</evidence>
<dbReference type="PROSITE" id="PS50089">
    <property type="entry name" value="ZF_RING_2"/>
    <property type="match status" value="1"/>
</dbReference>
<evidence type="ECO:0000256" key="10">
    <source>
        <dbReference type="ARBA" id="ARBA00022833"/>
    </source>
</evidence>
<evidence type="ECO:0000256" key="11">
    <source>
        <dbReference type="ARBA" id="ARBA00022989"/>
    </source>
</evidence>
<reference evidence="16 17" key="1">
    <citation type="journal article" date="2010" name="Nature">
        <title>Genome sequence of the palaeopolyploid soybean.</title>
        <authorList>
            <person name="Schmutz J."/>
            <person name="Cannon S.B."/>
            <person name="Schlueter J."/>
            <person name="Ma J."/>
            <person name="Mitros T."/>
            <person name="Nelson W."/>
            <person name="Hyten D.L."/>
            <person name="Song Q."/>
            <person name="Thelen J.J."/>
            <person name="Cheng J."/>
            <person name="Xu D."/>
            <person name="Hellsten U."/>
            <person name="May G.D."/>
            <person name="Yu Y."/>
            <person name="Sakurai T."/>
            <person name="Umezawa T."/>
            <person name="Bhattacharyya M.K."/>
            <person name="Sandhu D."/>
            <person name="Valliyodan B."/>
            <person name="Lindquist E."/>
            <person name="Peto M."/>
            <person name="Grant D."/>
            <person name="Shu S."/>
            <person name="Goodstein D."/>
            <person name="Barry K."/>
            <person name="Futrell-Griggs M."/>
            <person name="Abernathy B."/>
            <person name="Du J."/>
            <person name="Tian Z."/>
            <person name="Zhu L."/>
            <person name="Gill N."/>
            <person name="Joshi T."/>
            <person name="Libault M."/>
            <person name="Sethuraman A."/>
            <person name="Zhang X.-C."/>
            <person name="Shinozaki K."/>
            <person name="Nguyen H.T."/>
            <person name="Wing R.A."/>
            <person name="Cregan P."/>
            <person name="Specht J."/>
            <person name="Grimwood J."/>
            <person name="Rokhsar D."/>
            <person name="Stacey G."/>
            <person name="Shoemaker R.C."/>
            <person name="Jackson S.A."/>
        </authorList>
    </citation>
    <scope>NUCLEOTIDE SEQUENCE</scope>
    <source>
        <strain evidence="17">cv. Williams 82</strain>
        <tissue evidence="16">Callus</tissue>
    </source>
</reference>
<evidence type="ECO:0000313" key="18">
    <source>
        <dbReference type="Proteomes" id="UP000008827"/>
    </source>
</evidence>
<gene>
    <name evidence="16" type="ORF">GLYMA_07G173600</name>
</gene>
<evidence type="ECO:0000256" key="1">
    <source>
        <dbReference type="ARBA" id="ARBA00000900"/>
    </source>
</evidence>
<reference evidence="17" key="2">
    <citation type="submission" date="2018-02" db="UniProtKB">
        <authorList>
            <consortium name="EnsemblPlants"/>
        </authorList>
    </citation>
    <scope>IDENTIFICATION</scope>
    <source>
        <strain evidence="17">Williams 82</strain>
    </source>
</reference>
<comment type="pathway">
    <text evidence="3">Protein modification; protein ubiquitination.</text>
</comment>
<dbReference type="Proteomes" id="UP000008827">
    <property type="component" value="Chromosome 7"/>
</dbReference>
<comment type="similarity">
    <text evidence="13">Belongs to the RING-type zinc finger family. ATL subfamily.</text>
</comment>
<evidence type="ECO:0000256" key="12">
    <source>
        <dbReference type="ARBA" id="ARBA00023136"/>
    </source>
</evidence>
<dbReference type="InParanoid" id="A0A0R0JB98"/>
<dbReference type="PANTHER" id="PTHR46905:SF21">
    <property type="entry name" value="RING-TYPE E3 UBIQUITIN TRANSFERASE"/>
    <property type="match status" value="1"/>
</dbReference>
<dbReference type="InterPro" id="IPR044602">
    <property type="entry name" value="ATL10/ATL72-79-like"/>
</dbReference>
<dbReference type="PANTHER" id="PTHR46905">
    <property type="entry name" value="RING-H2 FINGER PROTEIN ATL78"/>
    <property type="match status" value="1"/>
</dbReference>
<protein>
    <recommendedName>
        <fullName evidence="4">RING-type E3 ubiquitin transferase</fullName>
        <ecNumber evidence="4">2.3.2.27</ecNumber>
    </recommendedName>
</protein>
<dbReference type="Gramene" id="KRH49701">
    <property type="protein sequence ID" value="KRH49701"/>
    <property type="gene ID" value="GLYMA_07G173600"/>
</dbReference>
<dbReference type="SUPFAM" id="SSF57850">
    <property type="entry name" value="RING/U-box"/>
    <property type="match status" value="1"/>
</dbReference>
<evidence type="ECO:0000256" key="13">
    <source>
        <dbReference type="ARBA" id="ARBA00024209"/>
    </source>
</evidence>
<dbReference type="InterPro" id="IPR001841">
    <property type="entry name" value="Znf_RING"/>
</dbReference>
<evidence type="ECO:0000256" key="2">
    <source>
        <dbReference type="ARBA" id="ARBA00004167"/>
    </source>
</evidence>
<evidence type="ECO:0000256" key="3">
    <source>
        <dbReference type="ARBA" id="ARBA00004906"/>
    </source>
</evidence>
<comment type="catalytic activity">
    <reaction evidence="1">
        <text>S-ubiquitinyl-[E2 ubiquitin-conjugating enzyme]-L-cysteine + [acceptor protein]-L-lysine = [E2 ubiquitin-conjugating enzyme]-L-cysteine + N(6)-ubiquitinyl-[acceptor protein]-L-lysine.</text>
        <dbReference type="EC" id="2.3.2.27"/>
    </reaction>
</comment>
<keyword evidence="7" id="KW-0479">Metal-binding</keyword>
<evidence type="ECO:0000313" key="16">
    <source>
        <dbReference type="EMBL" id="KRH49701.1"/>
    </source>
</evidence>
<keyword evidence="9" id="KW-0833">Ubl conjugation pathway</keyword>
<evidence type="ECO:0000256" key="7">
    <source>
        <dbReference type="ARBA" id="ARBA00022723"/>
    </source>
</evidence>
<sequence length="153" mass="17054">MQWRFLEMELSMPPLYGGSNTSDTFISDANFDTNMVIILAALLPELHRAVRAAVRVALRRRDGESVYGAADESTIPTTKCPICLDECNHGFHVRCINMWLLSHSSCPNCRHSLLEKPTVASESGSGQLSEVVVMVERSGHGQSRRTFDIPLRH</sequence>
<dbReference type="EnsemblPlants" id="KRH49701">
    <property type="protein sequence ID" value="KRH49701"/>
    <property type="gene ID" value="GLYMA_07G173600"/>
</dbReference>
<keyword evidence="6" id="KW-0812">Transmembrane</keyword>